<dbReference type="PANTHER" id="PTHR43398">
    <property type="entry name" value="DOLICHOL-PHOSPHATE MANNOSYLTRANSFERASE SUBUNIT 1"/>
    <property type="match status" value="1"/>
</dbReference>
<dbReference type="SUPFAM" id="SSF53448">
    <property type="entry name" value="Nucleotide-diphospho-sugar transferases"/>
    <property type="match status" value="1"/>
</dbReference>
<accession>A0ABR2Z2K1</accession>
<evidence type="ECO:0000256" key="1">
    <source>
        <dbReference type="ARBA" id="ARBA00006739"/>
    </source>
</evidence>
<feature type="domain" description="Glycosyltransferase 2-like" evidence="5">
    <location>
        <begin position="11"/>
        <end position="180"/>
    </location>
</feature>
<sequence length="243" mass="27188">MAKGKRTHKYSVLLPTYNERENIGIIVAMLVKTFESRNLDYEIVIIDDNSPDGTQEVVKRLQTAYSSEKIVLRTRPGKLGLGTAYVYGLKHATGDFVVVMDADLSHHPKYIPDFIAKQAERDADIVSGTRYAREGGVSGWDFHRKLTSCGANILAATLLQPNVSDLTGSFRLYRKSVLTELVRDCGSRGYAFQMEMMVRARNMGATIDEVPIVFVDRLYGDSKLGGAEIWMFLKGLLWLLVTT</sequence>
<dbReference type="CDD" id="cd06442">
    <property type="entry name" value="DPM1_like"/>
    <property type="match status" value="1"/>
</dbReference>
<dbReference type="PANTHER" id="PTHR43398:SF1">
    <property type="entry name" value="DOLICHOL-PHOSPHATE MANNOSYLTRANSFERASE SUBUNIT 1"/>
    <property type="match status" value="1"/>
</dbReference>
<keyword evidence="7" id="KW-1185">Reference proteome</keyword>
<evidence type="ECO:0000313" key="6">
    <source>
        <dbReference type="EMBL" id="KAK9918173.1"/>
    </source>
</evidence>
<comment type="function">
    <text evidence="4">Transfers mannose from GDP-mannose to dolichol monophosphate to form dolichol phosphate mannose (Dol-P-Man) which is the mannosyl donor in pathways leading to N-glycosylation, glycosyl phosphatidylinositol membrane anchoring, and O-mannosylation of proteins.</text>
</comment>
<dbReference type="Proteomes" id="UP001491310">
    <property type="component" value="Unassembled WGS sequence"/>
</dbReference>
<dbReference type="InterPro" id="IPR001173">
    <property type="entry name" value="Glyco_trans_2-like"/>
</dbReference>
<comment type="catalytic activity">
    <reaction evidence="4">
        <text>a di-trans,poly-cis-dolichyl phosphate + GDP-alpha-D-mannose = a di-trans,poly-cis-dolichyl beta-D-mannosyl phosphate + GDP</text>
        <dbReference type="Rhea" id="RHEA:21184"/>
        <dbReference type="Rhea" id="RHEA-COMP:19498"/>
        <dbReference type="Rhea" id="RHEA-COMP:19501"/>
        <dbReference type="ChEBI" id="CHEBI:57527"/>
        <dbReference type="ChEBI" id="CHEBI:57683"/>
        <dbReference type="ChEBI" id="CHEBI:58189"/>
        <dbReference type="ChEBI" id="CHEBI:58211"/>
    </reaction>
</comment>
<comment type="subcellular location">
    <subcellularLocation>
        <location evidence="4">Endoplasmic reticulum</location>
    </subcellularLocation>
</comment>
<reference evidence="6 7" key="1">
    <citation type="journal article" date="2024" name="Nat. Commun.">
        <title>Phylogenomics reveals the evolutionary origins of lichenization in chlorophyte algae.</title>
        <authorList>
            <person name="Puginier C."/>
            <person name="Libourel C."/>
            <person name="Otte J."/>
            <person name="Skaloud P."/>
            <person name="Haon M."/>
            <person name="Grisel S."/>
            <person name="Petersen M."/>
            <person name="Berrin J.G."/>
            <person name="Delaux P.M."/>
            <person name="Dal Grande F."/>
            <person name="Keller J."/>
        </authorList>
    </citation>
    <scope>NUCLEOTIDE SEQUENCE [LARGE SCALE GENOMIC DNA]</scope>
    <source>
        <strain evidence="6 7">SAG 216-7</strain>
    </source>
</reference>
<evidence type="ECO:0000256" key="4">
    <source>
        <dbReference type="RuleBase" id="RU365083"/>
    </source>
</evidence>
<organism evidence="6 7">
    <name type="scientific">Coccomyxa subellipsoidea</name>
    <dbReference type="NCBI Taxonomy" id="248742"/>
    <lineage>
        <taxon>Eukaryota</taxon>
        <taxon>Viridiplantae</taxon>
        <taxon>Chlorophyta</taxon>
        <taxon>core chlorophytes</taxon>
        <taxon>Trebouxiophyceae</taxon>
        <taxon>Trebouxiophyceae incertae sedis</taxon>
        <taxon>Coccomyxaceae</taxon>
        <taxon>Coccomyxa</taxon>
    </lineage>
</organism>
<comment type="similarity">
    <text evidence="1 4">Belongs to the glycosyltransferase 2 family.</text>
</comment>
<dbReference type="Gene3D" id="3.90.550.10">
    <property type="entry name" value="Spore Coat Polysaccharide Biosynthesis Protein SpsA, Chain A"/>
    <property type="match status" value="1"/>
</dbReference>
<proteinExistence type="inferred from homology"/>
<comment type="pathway">
    <text evidence="4">Protein modification; protein glycosylation.</text>
</comment>
<evidence type="ECO:0000313" key="7">
    <source>
        <dbReference type="Proteomes" id="UP001491310"/>
    </source>
</evidence>
<comment type="subunit">
    <text evidence="4">Component of the dolichol-phosphate mannose (DPM) synthase complex.</text>
</comment>
<dbReference type="EC" id="2.4.1.83" evidence="4"/>
<evidence type="ECO:0000256" key="3">
    <source>
        <dbReference type="ARBA" id="ARBA00022679"/>
    </source>
</evidence>
<keyword evidence="3 4" id="KW-0808">Transferase</keyword>
<dbReference type="InterPro" id="IPR029044">
    <property type="entry name" value="Nucleotide-diphossugar_trans"/>
</dbReference>
<evidence type="ECO:0000259" key="5">
    <source>
        <dbReference type="Pfam" id="PF00535"/>
    </source>
</evidence>
<keyword evidence="2 4" id="KW-0328">Glycosyltransferase</keyword>
<evidence type="ECO:0000256" key="2">
    <source>
        <dbReference type="ARBA" id="ARBA00022676"/>
    </source>
</evidence>
<name>A0ABR2Z2K1_9CHLO</name>
<dbReference type="InterPro" id="IPR039528">
    <property type="entry name" value="DPM1-like"/>
</dbReference>
<dbReference type="Pfam" id="PF00535">
    <property type="entry name" value="Glycos_transf_2"/>
    <property type="match status" value="1"/>
</dbReference>
<dbReference type="EMBL" id="JALJOT010000001">
    <property type="protein sequence ID" value="KAK9918173.1"/>
    <property type="molecule type" value="Genomic_DNA"/>
</dbReference>
<gene>
    <name evidence="6" type="ORF">WJX75_001941</name>
</gene>
<comment type="caution">
    <text evidence="6">The sequence shown here is derived from an EMBL/GenBank/DDBJ whole genome shotgun (WGS) entry which is preliminary data.</text>
</comment>
<keyword evidence="4" id="KW-0256">Endoplasmic reticulum</keyword>
<protein>
    <recommendedName>
        <fullName evidence="4">Dolichol-phosphate mannosyltransferase subunit 1</fullName>
        <ecNumber evidence="4">2.4.1.83</ecNumber>
    </recommendedName>
</protein>